<keyword evidence="2" id="KW-1185">Reference proteome</keyword>
<name>A0ABQ5B6P4_9ASTR</name>
<proteinExistence type="predicted"/>
<organism evidence="1 2">
    <name type="scientific">Tanacetum coccineum</name>
    <dbReference type="NCBI Taxonomy" id="301880"/>
    <lineage>
        <taxon>Eukaryota</taxon>
        <taxon>Viridiplantae</taxon>
        <taxon>Streptophyta</taxon>
        <taxon>Embryophyta</taxon>
        <taxon>Tracheophyta</taxon>
        <taxon>Spermatophyta</taxon>
        <taxon>Magnoliopsida</taxon>
        <taxon>eudicotyledons</taxon>
        <taxon>Gunneridae</taxon>
        <taxon>Pentapetalae</taxon>
        <taxon>asterids</taxon>
        <taxon>campanulids</taxon>
        <taxon>Asterales</taxon>
        <taxon>Asteraceae</taxon>
        <taxon>Asteroideae</taxon>
        <taxon>Anthemideae</taxon>
        <taxon>Anthemidinae</taxon>
        <taxon>Tanacetum</taxon>
    </lineage>
</organism>
<gene>
    <name evidence="1" type="ORF">Tco_0843551</name>
</gene>
<sequence>MVVGNGAPVGSDGVAVGSGIRCGDLNREFQQQTLTMRLVEGFPLEQMTLAHSTVLFDIKKRIENGVVLMLNLSVLDLKNERRWRKVVVMEEGVL</sequence>
<evidence type="ECO:0000313" key="1">
    <source>
        <dbReference type="EMBL" id="GJT09089.1"/>
    </source>
</evidence>
<comment type="caution">
    <text evidence="1">The sequence shown here is derived from an EMBL/GenBank/DDBJ whole genome shotgun (WGS) entry which is preliminary data.</text>
</comment>
<protein>
    <submittedName>
        <fullName evidence="1">Uncharacterized protein</fullName>
    </submittedName>
</protein>
<reference evidence="1" key="2">
    <citation type="submission" date="2022-01" db="EMBL/GenBank/DDBJ databases">
        <authorList>
            <person name="Yamashiro T."/>
            <person name="Shiraishi A."/>
            <person name="Satake H."/>
            <person name="Nakayama K."/>
        </authorList>
    </citation>
    <scope>NUCLEOTIDE SEQUENCE</scope>
</reference>
<reference evidence="1" key="1">
    <citation type="journal article" date="2022" name="Int. J. Mol. Sci.">
        <title>Draft Genome of Tanacetum Coccineum: Genomic Comparison of Closely Related Tanacetum-Family Plants.</title>
        <authorList>
            <person name="Yamashiro T."/>
            <person name="Shiraishi A."/>
            <person name="Nakayama K."/>
            <person name="Satake H."/>
        </authorList>
    </citation>
    <scope>NUCLEOTIDE SEQUENCE</scope>
</reference>
<dbReference type="Proteomes" id="UP001151760">
    <property type="component" value="Unassembled WGS sequence"/>
</dbReference>
<evidence type="ECO:0000313" key="2">
    <source>
        <dbReference type="Proteomes" id="UP001151760"/>
    </source>
</evidence>
<accession>A0ABQ5B6P4</accession>
<dbReference type="EMBL" id="BQNB010012881">
    <property type="protein sequence ID" value="GJT09089.1"/>
    <property type="molecule type" value="Genomic_DNA"/>
</dbReference>